<dbReference type="AlphaFoldDB" id="A0A0K9FC31"/>
<organism evidence="2 3">
    <name type="scientific">Lysinibacillus xylanilyticus</name>
    <dbReference type="NCBI Taxonomy" id="582475"/>
    <lineage>
        <taxon>Bacteria</taxon>
        <taxon>Bacillati</taxon>
        <taxon>Bacillota</taxon>
        <taxon>Bacilli</taxon>
        <taxon>Bacillales</taxon>
        <taxon>Bacillaceae</taxon>
        <taxon>Lysinibacillus</taxon>
    </lineage>
</organism>
<feature type="transmembrane region" description="Helical" evidence="1">
    <location>
        <begin position="74"/>
        <end position="92"/>
    </location>
</feature>
<sequence>MQKNVIKPIRPQTTDQQIAIIVCYSVPVIALVALYFTFSGGGAITLLFLMGYGLVTQFVPAVVCSLLKKNPLTVQGVFAGIIVGVTIVGWQAATGAHLSKLLPSWPSYIQDINIGFLALSVNILVSLIVSVFTRKETGKNDETITEKTVENLQQ</sequence>
<name>A0A0K9FC31_9BACI</name>
<dbReference type="InterPro" id="IPR038377">
    <property type="entry name" value="Na/Glc_symporter_sf"/>
</dbReference>
<dbReference type="Proteomes" id="UP000037326">
    <property type="component" value="Unassembled WGS sequence"/>
</dbReference>
<comment type="caution">
    <text evidence="2">The sequence shown here is derived from an EMBL/GenBank/DDBJ whole genome shotgun (WGS) entry which is preliminary data.</text>
</comment>
<feature type="transmembrane region" description="Helical" evidence="1">
    <location>
        <begin position="112"/>
        <end position="132"/>
    </location>
</feature>
<evidence type="ECO:0008006" key="4">
    <source>
        <dbReference type="Google" id="ProtNLM"/>
    </source>
</evidence>
<evidence type="ECO:0000256" key="1">
    <source>
        <dbReference type="SAM" id="Phobius"/>
    </source>
</evidence>
<protein>
    <recommendedName>
        <fullName evidence="4">Sodium:solute symporter</fullName>
    </recommendedName>
</protein>
<dbReference type="GO" id="GO:0005886">
    <property type="term" value="C:plasma membrane"/>
    <property type="evidence" value="ECO:0007669"/>
    <property type="project" value="TreeGrafter"/>
</dbReference>
<dbReference type="PANTHER" id="PTHR48086">
    <property type="entry name" value="SODIUM/PROLINE SYMPORTER-RELATED"/>
    <property type="match status" value="1"/>
</dbReference>
<gene>
    <name evidence="2" type="ORF">ACZ11_08205</name>
</gene>
<dbReference type="GO" id="GO:0022857">
    <property type="term" value="F:transmembrane transporter activity"/>
    <property type="evidence" value="ECO:0007669"/>
    <property type="project" value="TreeGrafter"/>
</dbReference>
<keyword evidence="1" id="KW-0812">Transmembrane</keyword>
<evidence type="ECO:0000313" key="2">
    <source>
        <dbReference type="EMBL" id="KMY32129.1"/>
    </source>
</evidence>
<feature type="transmembrane region" description="Helical" evidence="1">
    <location>
        <begin position="18"/>
        <end position="38"/>
    </location>
</feature>
<evidence type="ECO:0000313" key="3">
    <source>
        <dbReference type="Proteomes" id="UP000037326"/>
    </source>
</evidence>
<keyword evidence="1" id="KW-0472">Membrane</keyword>
<dbReference type="InterPro" id="IPR050277">
    <property type="entry name" value="Sodium:Solute_Symporter"/>
</dbReference>
<dbReference type="RefSeq" id="WP_049665204.1">
    <property type="nucleotide sequence ID" value="NZ_LFXJ01000005.1"/>
</dbReference>
<dbReference type="Gene3D" id="1.20.1730.10">
    <property type="entry name" value="Sodium/glucose cotransporter"/>
    <property type="match status" value="1"/>
</dbReference>
<dbReference type="GeneID" id="96598245"/>
<reference evidence="3" key="1">
    <citation type="submission" date="2015-07" db="EMBL/GenBank/DDBJ databases">
        <authorList>
            <consortium name="Consortium for Microbial Forensics and Genomics (microFORGE)"/>
            <person name="Knight B.M."/>
            <person name="Roberts D.P."/>
            <person name="Lin D."/>
            <person name="Hari K."/>
            <person name="Fletcher J."/>
            <person name="Melcher U."/>
            <person name="Blagden T."/>
            <person name="Winegar R.A."/>
        </authorList>
    </citation>
    <scope>NUCLEOTIDE SEQUENCE [LARGE SCALE GENOMIC DNA]</scope>
    <source>
        <strain evidence="3">DSM 23493</strain>
    </source>
</reference>
<dbReference type="PANTHER" id="PTHR48086:SF8">
    <property type="entry name" value="MONOCARBOXYLIC ACID PERMEASE"/>
    <property type="match status" value="1"/>
</dbReference>
<accession>A0A0K9FC31</accession>
<dbReference type="PATRIC" id="fig|582475.4.peg.1169"/>
<keyword evidence="1" id="KW-1133">Transmembrane helix</keyword>
<proteinExistence type="predicted"/>
<dbReference type="OrthoDB" id="9810181at2"/>
<dbReference type="EMBL" id="LFXJ01000005">
    <property type="protein sequence ID" value="KMY32129.1"/>
    <property type="molecule type" value="Genomic_DNA"/>
</dbReference>
<feature type="transmembrane region" description="Helical" evidence="1">
    <location>
        <begin position="44"/>
        <end position="67"/>
    </location>
</feature>